<dbReference type="Proteomes" id="UP000008281">
    <property type="component" value="Unassembled WGS sequence"/>
</dbReference>
<dbReference type="AlphaFoldDB" id="E3NI61"/>
<dbReference type="HOGENOM" id="CLU_2544767_0_0_1"/>
<dbReference type="InParanoid" id="E3NI61"/>
<reference evidence="1" key="1">
    <citation type="submission" date="2007-07" db="EMBL/GenBank/DDBJ databases">
        <title>PCAP assembly of the Caenorhabditis remanei genome.</title>
        <authorList>
            <consortium name="The Caenorhabditis remanei Sequencing Consortium"/>
            <person name="Wilson R.K."/>
        </authorList>
    </citation>
    <scope>NUCLEOTIDE SEQUENCE [LARGE SCALE GENOMIC DNA]</scope>
    <source>
        <strain evidence="1">PB4641</strain>
    </source>
</reference>
<gene>
    <name evidence="1" type="ORF">CRE_30509</name>
</gene>
<dbReference type="EMBL" id="DS268695">
    <property type="protein sequence ID" value="EFO98789.1"/>
    <property type="molecule type" value="Genomic_DNA"/>
</dbReference>
<evidence type="ECO:0000313" key="2">
    <source>
        <dbReference type="Proteomes" id="UP000008281"/>
    </source>
</evidence>
<organism evidence="2">
    <name type="scientific">Caenorhabditis remanei</name>
    <name type="common">Caenorhabditis vulgaris</name>
    <dbReference type="NCBI Taxonomy" id="31234"/>
    <lineage>
        <taxon>Eukaryota</taxon>
        <taxon>Metazoa</taxon>
        <taxon>Ecdysozoa</taxon>
        <taxon>Nematoda</taxon>
        <taxon>Chromadorea</taxon>
        <taxon>Rhabditida</taxon>
        <taxon>Rhabditina</taxon>
        <taxon>Rhabditomorpha</taxon>
        <taxon>Rhabditoidea</taxon>
        <taxon>Rhabditidae</taxon>
        <taxon>Peloderinae</taxon>
        <taxon>Caenorhabditis</taxon>
    </lineage>
</organism>
<accession>E3NI61</accession>
<sequence>MRVSRVSQFFAIFTREFKKFDHLREREMKERENASICENENILAFTPNKNTKCEYCVCEKCEISRARRALLIACRNTMRAVFQ</sequence>
<proteinExistence type="predicted"/>
<keyword evidence="2" id="KW-1185">Reference proteome</keyword>
<protein>
    <submittedName>
        <fullName evidence="1">Uncharacterized protein</fullName>
    </submittedName>
</protein>
<evidence type="ECO:0000313" key="1">
    <source>
        <dbReference type="EMBL" id="EFO98789.1"/>
    </source>
</evidence>
<name>E3NI61_CAERE</name>